<proteinExistence type="inferred from homology"/>
<feature type="compositionally biased region" description="Polar residues" evidence="7">
    <location>
        <begin position="1"/>
        <end position="12"/>
    </location>
</feature>
<evidence type="ECO:0000256" key="1">
    <source>
        <dbReference type="ARBA" id="ARBA00009711"/>
    </source>
</evidence>
<dbReference type="InterPro" id="IPR003349">
    <property type="entry name" value="JmjN"/>
</dbReference>
<feature type="compositionally biased region" description="Basic and acidic residues" evidence="7">
    <location>
        <begin position="214"/>
        <end position="223"/>
    </location>
</feature>
<keyword evidence="4" id="KW-0863">Zinc-finger</keyword>
<evidence type="ECO:0000256" key="5">
    <source>
        <dbReference type="ARBA" id="ARBA00022833"/>
    </source>
</evidence>
<dbReference type="GO" id="GO:0005634">
    <property type="term" value="C:nucleus"/>
    <property type="evidence" value="ECO:0007669"/>
    <property type="project" value="TreeGrafter"/>
</dbReference>
<dbReference type="PANTHER" id="PTHR10694:SF7">
    <property type="entry name" value="[HISTONE H3]-TRIMETHYL-L-LYSINE(9) DEMETHYLASE"/>
    <property type="match status" value="1"/>
</dbReference>
<name>A0A4Y7Q2U7_9AGAM</name>
<dbReference type="PROSITE" id="PS51184">
    <property type="entry name" value="JMJC"/>
    <property type="match status" value="1"/>
</dbReference>
<accession>A0A4Y7Q2U7</accession>
<evidence type="ECO:0000259" key="8">
    <source>
        <dbReference type="PROSITE" id="PS51183"/>
    </source>
</evidence>
<feature type="compositionally biased region" description="Acidic residues" evidence="7">
    <location>
        <begin position="224"/>
        <end position="238"/>
    </location>
</feature>
<dbReference type="PANTHER" id="PTHR10694">
    <property type="entry name" value="LYSINE-SPECIFIC DEMETHYLASE"/>
    <property type="match status" value="1"/>
</dbReference>
<dbReference type="GO" id="GO:0008270">
    <property type="term" value="F:zinc ion binding"/>
    <property type="evidence" value="ECO:0007669"/>
    <property type="project" value="UniProtKB-KW"/>
</dbReference>
<feature type="compositionally biased region" description="Low complexity" evidence="7">
    <location>
        <begin position="22"/>
        <end position="31"/>
    </location>
</feature>
<feature type="domain" description="JmjN" evidence="8">
    <location>
        <begin position="91"/>
        <end position="132"/>
    </location>
</feature>
<evidence type="ECO:0000259" key="9">
    <source>
        <dbReference type="PROSITE" id="PS51184"/>
    </source>
</evidence>
<dbReference type="SMART" id="SM00558">
    <property type="entry name" value="JmjC"/>
    <property type="match status" value="1"/>
</dbReference>
<evidence type="ECO:0000313" key="11">
    <source>
        <dbReference type="EMBL" id="TDL21606.1"/>
    </source>
</evidence>
<dbReference type="Pfam" id="PF13771">
    <property type="entry name" value="zf-HC5HC2H"/>
    <property type="match status" value="1"/>
</dbReference>
<dbReference type="VEuPathDB" id="FungiDB:BD410DRAFT_771238"/>
<feature type="domain" description="PHD-type" evidence="10">
    <location>
        <begin position="602"/>
        <end position="749"/>
    </location>
</feature>
<dbReference type="Gene3D" id="2.60.120.650">
    <property type="entry name" value="Cupin"/>
    <property type="match status" value="1"/>
</dbReference>
<dbReference type="InterPro" id="IPR003347">
    <property type="entry name" value="JmjC_dom"/>
</dbReference>
<dbReference type="SMART" id="SM00545">
    <property type="entry name" value="JmjN"/>
    <property type="match status" value="1"/>
</dbReference>
<organism evidence="11 12">
    <name type="scientific">Rickenella mellea</name>
    <dbReference type="NCBI Taxonomy" id="50990"/>
    <lineage>
        <taxon>Eukaryota</taxon>
        <taxon>Fungi</taxon>
        <taxon>Dikarya</taxon>
        <taxon>Basidiomycota</taxon>
        <taxon>Agaricomycotina</taxon>
        <taxon>Agaricomycetes</taxon>
        <taxon>Hymenochaetales</taxon>
        <taxon>Rickenellaceae</taxon>
        <taxon>Rickenella</taxon>
    </lineage>
</organism>
<dbReference type="GO" id="GO:0051864">
    <property type="term" value="F:histone H3K36 demethylase activity"/>
    <property type="evidence" value="ECO:0007669"/>
    <property type="project" value="TreeGrafter"/>
</dbReference>
<feature type="region of interest" description="Disordered" evidence="7">
    <location>
        <begin position="195"/>
        <end position="260"/>
    </location>
</feature>
<protein>
    <recommendedName>
        <fullName evidence="2">[histone H3]-trimethyl-L-lysine(9) demethylase</fullName>
        <ecNumber evidence="2">1.14.11.66</ecNumber>
    </recommendedName>
</protein>
<feature type="compositionally biased region" description="Acidic residues" evidence="7">
    <location>
        <begin position="525"/>
        <end position="540"/>
    </location>
</feature>
<keyword evidence="5" id="KW-0862">Zinc</keyword>
<evidence type="ECO:0000259" key="10">
    <source>
        <dbReference type="PROSITE" id="PS51805"/>
    </source>
</evidence>
<dbReference type="Gene3D" id="3.30.40.10">
    <property type="entry name" value="Zinc/RING finger domain, C3HC4 (zinc finger)"/>
    <property type="match status" value="1"/>
</dbReference>
<keyword evidence="3" id="KW-0479">Metal-binding</keyword>
<dbReference type="SUPFAM" id="SSF51197">
    <property type="entry name" value="Clavaminate synthase-like"/>
    <property type="match status" value="1"/>
</dbReference>
<comment type="catalytic activity">
    <reaction evidence="6">
        <text>N(6),N(6),N(6)-trimethyl-L-lysyl(9)-[histone H3] + 2 2-oxoglutarate + 2 O2 = N(6)-methyl-L-lysyl(9)-[histone H3] + 2 formaldehyde + 2 succinate + 2 CO2</text>
        <dbReference type="Rhea" id="RHEA:60200"/>
        <dbReference type="Rhea" id="RHEA-COMP:15538"/>
        <dbReference type="Rhea" id="RHEA-COMP:15542"/>
        <dbReference type="ChEBI" id="CHEBI:15379"/>
        <dbReference type="ChEBI" id="CHEBI:16526"/>
        <dbReference type="ChEBI" id="CHEBI:16810"/>
        <dbReference type="ChEBI" id="CHEBI:16842"/>
        <dbReference type="ChEBI" id="CHEBI:30031"/>
        <dbReference type="ChEBI" id="CHEBI:61929"/>
        <dbReference type="ChEBI" id="CHEBI:61961"/>
        <dbReference type="EC" id="1.14.11.66"/>
    </reaction>
</comment>
<evidence type="ECO:0000256" key="6">
    <source>
        <dbReference type="ARBA" id="ARBA00049349"/>
    </source>
</evidence>
<feature type="region of interest" description="Disordered" evidence="7">
    <location>
        <begin position="1"/>
        <end position="90"/>
    </location>
</feature>
<dbReference type="Proteomes" id="UP000294933">
    <property type="component" value="Unassembled WGS sequence"/>
</dbReference>
<gene>
    <name evidence="11" type="ORF">BD410DRAFT_771238</name>
</gene>
<feature type="region of interest" description="Disordered" evidence="7">
    <location>
        <begin position="517"/>
        <end position="588"/>
    </location>
</feature>
<dbReference type="EMBL" id="ML170179">
    <property type="protein sequence ID" value="TDL21606.1"/>
    <property type="molecule type" value="Genomic_DNA"/>
</dbReference>
<dbReference type="GO" id="GO:0140684">
    <property type="term" value="F:histone H3K9me2/H3K9me3 demethylase activity"/>
    <property type="evidence" value="ECO:0007669"/>
    <property type="project" value="UniProtKB-EC"/>
</dbReference>
<dbReference type="EC" id="1.14.11.66" evidence="2"/>
<dbReference type="AlphaFoldDB" id="A0A4Y7Q2U7"/>
<dbReference type="GO" id="GO:0010468">
    <property type="term" value="P:regulation of gene expression"/>
    <property type="evidence" value="ECO:0007669"/>
    <property type="project" value="TreeGrafter"/>
</dbReference>
<feature type="compositionally biased region" description="Low complexity" evidence="7">
    <location>
        <begin position="1082"/>
        <end position="1099"/>
    </location>
</feature>
<reference evidence="11 12" key="1">
    <citation type="submission" date="2018-06" db="EMBL/GenBank/DDBJ databases">
        <title>A transcriptomic atlas of mushroom development highlights an independent origin of complex multicellularity.</title>
        <authorList>
            <consortium name="DOE Joint Genome Institute"/>
            <person name="Krizsan K."/>
            <person name="Almasi E."/>
            <person name="Merenyi Z."/>
            <person name="Sahu N."/>
            <person name="Viragh M."/>
            <person name="Koszo T."/>
            <person name="Mondo S."/>
            <person name="Kiss B."/>
            <person name="Balint B."/>
            <person name="Kues U."/>
            <person name="Barry K."/>
            <person name="Hegedus J.C."/>
            <person name="Henrissat B."/>
            <person name="Johnson J."/>
            <person name="Lipzen A."/>
            <person name="Ohm R."/>
            <person name="Nagy I."/>
            <person name="Pangilinan J."/>
            <person name="Yan J."/>
            <person name="Xiong Y."/>
            <person name="Grigoriev I.V."/>
            <person name="Hibbett D.S."/>
            <person name="Nagy L.G."/>
        </authorList>
    </citation>
    <scope>NUCLEOTIDE SEQUENCE [LARGE SCALE GENOMIC DNA]</scope>
    <source>
        <strain evidence="11 12">SZMC22713</strain>
    </source>
</reference>
<evidence type="ECO:0000256" key="7">
    <source>
        <dbReference type="SAM" id="MobiDB-lite"/>
    </source>
</evidence>
<dbReference type="STRING" id="50990.A0A4Y7Q2U7"/>
<evidence type="ECO:0000256" key="3">
    <source>
        <dbReference type="ARBA" id="ARBA00022723"/>
    </source>
</evidence>
<feature type="region of interest" description="Disordered" evidence="7">
    <location>
        <begin position="1074"/>
        <end position="1106"/>
    </location>
</feature>
<dbReference type="CDD" id="cd15571">
    <property type="entry name" value="ePHD"/>
    <property type="match status" value="1"/>
</dbReference>
<sequence>MANRPNSENSVKTRGLGLMDGTPSSSASSSTTPPPVQPDHFYTFEPATTSPFPPSPKSESDDESDAEDNGTGPGNKKILRPEDDPLATRGIPVFKPTMEEFQDFEGYMNKVECWGMRSGIVKIVPPKEWTESLPSIIPQLANVKLKTPIEQHMLGSAGLFRQQNVEKKRALSVREWAEMCAKEDLRAPGVDEVGLKADGAAGSTRSGRKRVVKEKKEKVVAKAEEEEEEDEEEDEEEASNAPPSPSPTTPQTKKRRATATHAHRIALLAQRATQDSAFLSTFDPQTSWLPPNTAAADYTPSFCSKLERRYWRNCGIARPAWYGADLAGSLFTPETTAWNVASLPSTLSRLLPASNKETALAGVNTPYLYFGMWRATFAWHVEDMDLFSINYIHFGAGKFWYAMPQGKAVALENTMRSKFPRDTSQCAQFLRHKSFLASPTLLAQSSCRPNVLVQHAGEFVVTFPRGYHAGFNLGFNCAESVNFALESWLEVGRKARVCGCVGDSVRINVDQLLEDRERERRGEPLDDGDEPESEEEEEDGEAKKRTPKKRKAPDADASPSQTKRAKTKPKPKPSPPSHPSTSSSTTKVRLTVKLPPAADSEPYPCCLCPSRSTADLLRVHDPPAKWSGCVNVVPKEKEKDAVGRERDGGEWKEVWMAHESCAVVVPETWVDEVDGPGGDGKERVVFGVDGIVKDRWNLKCSSCTRPRAKEHGAPIQCTKGKCPKAFHVSCAKESGESGVRYTVLEEVEKEVVLLDPSVDAAKENMDVDVGPGPGSASVAGEGGAAGAGEVIPAAAEKAKERGGSVIKIIKKVAYEVLCSQHNPAVAAAKKASKLDKVRTELLQLPFMARIKLRVSSGVFEVSLVRVIEERNAVEVLWDGGMKREFKWSSLVWGSTEGMDIGHKPSVPAPPVEAHVMSGSGPTILRMQIPGYASSSRSPRYTSSQPYAPAPYATGAYPYQPQIYGPPGPPNYSYGPGLPPPSYPYTIPPAPVASAYGPGSYSYTYGPPPPPAFMPGPSSMGAIPYYPPGTPAFTSSFHNTIASTVSSLTPRPELSGPPSYLPRAAVGGEPILPIQQQQRSGDNSSASSSSSNPATPTSTTEPEIAPEVRRALQELQSLSSLEPARIEAVLDAQPGLREAVKALLTRQHSLKTTS</sequence>
<dbReference type="PROSITE" id="PS51805">
    <property type="entry name" value="EPHD"/>
    <property type="match status" value="1"/>
</dbReference>
<evidence type="ECO:0000256" key="2">
    <source>
        <dbReference type="ARBA" id="ARBA00012900"/>
    </source>
</evidence>
<keyword evidence="12" id="KW-1185">Reference proteome</keyword>
<dbReference type="Pfam" id="PF02375">
    <property type="entry name" value="JmjN"/>
    <property type="match status" value="1"/>
</dbReference>
<evidence type="ECO:0000313" key="12">
    <source>
        <dbReference type="Proteomes" id="UP000294933"/>
    </source>
</evidence>
<evidence type="ECO:0000256" key="4">
    <source>
        <dbReference type="ARBA" id="ARBA00022771"/>
    </source>
</evidence>
<feature type="domain" description="JmjC" evidence="9">
    <location>
        <begin position="332"/>
        <end position="500"/>
    </location>
</feature>
<dbReference type="Pfam" id="PF02373">
    <property type="entry name" value="JmjC"/>
    <property type="match status" value="1"/>
</dbReference>
<dbReference type="InterPro" id="IPR013083">
    <property type="entry name" value="Znf_RING/FYVE/PHD"/>
</dbReference>
<dbReference type="PROSITE" id="PS51183">
    <property type="entry name" value="JMJN"/>
    <property type="match status" value="1"/>
</dbReference>
<comment type="similarity">
    <text evidence="1">Belongs to the JHDM3 histone demethylase family.</text>
</comment>
<dbReference type="OrthoDB" id="9547406at2759"/>
<dbReference type="InterPro" id="IPR034732">
    <property type="entry name" value="EPHD"/>
</dbReference>
<dbReference type="GO" id="GO:0000785">
    <property type="term" value="C:chromatin"/>
    <property type="evidence" value="ECO:0007669"/>
    <property type="project" value="TreeGrafter"/>
</dbReference>